<organism evidence="2 3">
    <name type="scientific">Coprinopsis cinerea (strain Okayama-7 / 130 / ATCC MYA-4618 / FGSC 9003)</name>
    <name type="common">Inky cap fungus</name>
    <name type="synonym">Hormographiella aspergillata</name>
    <dbReference type="NCBI Taxonomy" id="240176"/>
    <lineage>
        <taxon>Eukaryota</taxon>
        <taxon>Fungi</taxon>
        <taxon>Dikarya</taxon>
        <taxon>Basidiomycota</taxon>
        <taxon>Agaricomycotina</taxon>
        <taxon>Agaricomycetes</taxon>
        <taxon>Agaricomycetidae</taxon>
        <taxon>Agaricales</taxon>
        <taxon>Agaricineae</taxon>
        <taxon>Psathyrellaceae</taxon>
        <taxon>Coprinopsis</taxon>
    </lineage>
</organism>
<dbReference type="RefSeq" id="XP_001837032.2">
    <property type="nucleotide sequence ID" value="XM_001836980.2"/>
</dbReference>
<dbReference type="GeneID" id="6013587"/>
<comment type="caution">
    <text evidence="2">The sequence shown here is derived from an EMBL/GenBank/DDBJ whole genome shotgun (WGS) entry which is preliminary data.</text>
</comment>
<name>A8NX05_COPC7</name>
<dbReference type="Pfam" id="PF17104">
    <property type="entry name" value="YBL010C_LAA2"/>
    <property type="match status" value="1"/>
</dbReference>
<feature type="compositionally biased region" description="Pro residues" evidence="1">
    <location>
        <begin position="26"/>
        <end position="40"/>
    </location>
</feature>
<dbReference type="InterPro" id="IPR031355">
    <property type="entry name" value="YBL010C/LAA2-like"/>
</dbReference>
<dbReference type="EMBL" id="AACS02000005">
    <property type="protein sequence ID" value="EAU84649.2"/>
    <property type="molecule type" value="Genomic_DNA"/>
</dbReference>
<dbReference type="InParanoid" id="A8NX05"/>
<evidence type="ECO:0000313" key="2">
    <source>
        <dbReference type="EMBL" id="EAU84649.2"/>
    </source>
</evidence>
<dbReference type="VEuPathDB" id="FungiDB:CC1G_00168"/>
<dbReference type="Proteomes" id="UP000001861">
    <property type="component" value="Unassembled WGS sequence"/>
</dbReference>
<dbReference type="eggNOG" id="ENOG502RZVD">
    <property type="taxonomic scope" value="Eukaryota"/>
</dbReference>
<reference evidence="2 3" key="1">
    <citation type="journal article" date="2010" name="Proc. Natl. Acad. Sci. U.S.A.">
        <title>Insights into evolution of multicellular fungi from the assembled chromosomes of the mushroom Coprinopsis cinerea (Coprinus cinereus).</title>
        <authorList>
            <person name="Stajich J.E."/>
            <person name="Wilke S.K."/>
            <person name="Ahren D."/>
            <person name="Au C.H."/>
            <person name="Birren B.W."/>
            <person name="Borodovsky M."/>
            <person name="Burns C."/>
            <person name="Canback B."/>
            <person name="Casselton L.A."/>
            <person name="Cheng C.K."/>
            <person name="Deng J."/>
            <person name="Dietrich F.S."/>
            <person name="Fargo D.C."/>
            <person name="Farman M.L."/>
            <person name="Gathman A.C."/>
            <person name="Goldberg J."/>
            <person name="Guigo R."/>
            <person name="Hoegger P.J."/>
            <person name="Hooker J.B."/>
            <person name="Huggins A."/>
            <person name="James T.Y."/>
            <person name="Kamada T."/>
            <person name="Kilaru S."/>
            <person name="Kodira C."/>
            <person name="Kues U."/>
            <person name="Kupfer D."/>
            <person name="Kwan H.S."/>
            <person name="Lomsadze A."/>
            <person name="Li W."/>
            <person name="Lilly W.W."/>
            <person name="Ma L.J."/>
            <person name="Mackey A.J."/>
            <person name="Manning G."/>
            <person name="Martin F."/>
            <person name="Muraguchi H."/>
            <person name="Natvig D.O."/>
            <person name="Palmerini H."/>
            <person name="Ramesh M.A."/>
            <person name="Rehmeyer C.J."/>
            <person name="Roe B.A."/>
            <person name="Shenoy N."/>
            <person name="Stanke M."/>
            <person name="Ter-Hovhannisyan V."/>
            <person name="Tunlid A."/>
            <person name="Velagapudi R."/>
            <person name="Vision T.J."/>
            <person name="Zeng Q."/>
            <person name="Zolan M.E."/>
            <person name="Pukkila P.J."/>
        </authorList>
    </citation>
    <scope>NUCLEOTIDE SEQUENCE [LARGE SCALE GENOMIC DNA]</scope>
    <source>
        <strain evidence="3">Okayama-7 / 130 / ATCC MYA-4618 / FGSC 9003</strain>
    </source>
</reference>
<proteinExistence type="predicted"/>
<evidence type="ECO:0000256" key="1">
    <source>
        <dbReference type="SAM" id="MobiDB-lite"/>
    </source>
</evidence>
<feature type="compositionally biased region" description="Low complexity" evidence="1">
    <location>
        <begin position="225"/>
        <end position="238"/>
    </location>
</feature>
<sequence>MDDDITWGSSVWASEDPIAIDAPGTKPRPPSIEVPPPPTPFGDDAGFDDFDDFAAADANAQDDGMKDDDFGDFEDFEEGGAQTVSAFVDVDSFPEAGPSRQWQPLQLDPLPPRQELRDEINDILAPIWEGEDIRRITTDDPMREVEGIGQILITSSSRETYKGLLQTTPPTKPTNWTRSRIRRQHLISLGIPVNLDEVLPKATGKPLPPLEIHTRPMSAPPGGRPQPHGGSSHPSRSGTPQPGPKNRIVAQFGPKPEIDTARINKLLDTDPEWLKMQPLHNLERMLSELKMQTASVSSLLTYLLQSRDALQQDSETYNGLIAELVSEVAQKVKSGKPGLTRTISLSARGR</sequence>
<dbReference type="OMA" id="FQWTRSE"/>
<dbReference type="AlphaFoldDB" id="A8NX05"/>
<dbReference type="PANTHER" id="PTHR38698">
    <property type="entry name" value="EXPRESSED PROTEIN"/>
    <property type="match status" value="1"/>
</dbReference>
<protein>
    <submittedName>
        <fullName evidence="2">Uncharacterized protein</fullName>
    </submittedName>
</protein>
<gene>
    <name evidence="2" type="ORF">CC1G_00168</name>
</gene>
<dbReference type="HOGENOM" id="CLU_731781_0_0_1"/>
<feature type="region of interest" description="Disordered" evidence="1">
    <location>
        <begin position="1"/>
        <end position="50"/>
    </location>
</feature>
<dbReference type="KEGG" id="cci:CC1G_00168"/>
<accession>A8NX05</accession>
<keyword evidence="3" id="KW-1185">Reference proteome</keyword>
<dbReference type="PANTHER" id="PTHR38698:SF1">
    <property type="entry name" value="FUNGAL PROTEIN"/>
    <property type="match status" value="1"/>
</dbReference>
<dbReference type="STRING" id="240176.A8NX05"/>
<dbReference type="OrthoDB" id="5378975at2759"/>
<feature type="region of interest" description="Disordered" evidence="1">
    <location>
        <begin position="199"/>
        <end position="254"/>
    </location>
</feature>
<evidence type="ECO:0000313" key="3">
    <source>
        <dbReference type="Proteomes" id="UP000001861"/>
    </source>
</evidence>